<keyword evidence="1" id="KW-1133">Transmembrane helix</keyword>
<organism evidence="2 3">
    <name type="scientific">Hydrogenibacillus schlegelii</name>
    <name type="common">Bacillus schlegelii</name>
    <dbReference type="NCBI Taxonomy" id="1484"/>
    <lineage>
        <taxon>Bacteria</taxon>
        <taxon>Bacillati</taxon>
        <taxon>Bacillota</taxon>
        <taxon>Bacilli</taxon>
        <taxon>Bacillales</taxon>
        <taxon>Bacillales Family X. Incertae Sedis</taxon>
        <taxon>Hydrogenibacillus</taxon>
    </lineage>
</organism>
<dbReference type="Proteomes" id="UP000244180">
    <property type="component" value="Unassembled WGS sequence"/>
</dbReference>
<accession>A0A2T5G7R4</accession>
<reference evidence="2 3" key="1">
    <citation type="submission" date="2017-08" db="EMBL/GenBank/DDBJ databases">
        <title>Burning lignite coal seam in the remote Altai Mountains harbors a hydrogen-driven thermophilic microbial community.</title>
        <authorList>
            <person name="Kadnikov V.V."/>
            <person name="Mardanov A.V."/>
            <person name="Ivasenko D."/>
            <person name="Beletsky A.V."/>
            <person name="Karnachuk O.V."/>
            <person name="Ravin N.V."/>
        </authorList>
    </citation>
    <scope>NUCLEOTIDE SEQUENCE [LARGE SCALE GENOMIC DNA]</scope>
    <source>
        <strain evidence="2">AL33</strain>
    </source>
</reference>
<evidence type="ECO:0000313" key="3">
    <source>
        <dbReference type="Proteomes" id="UP000244180"/>
    </source>
</evidence>
<protein>
    <submittedName>
        <fullName evidence="2">Uncharacterized protein</fullName>
    </submittedName>
</protein>
<keyword evidence="1" id="KW-0812">Transmembrane</keyword>
<evidence type="ECO:0000256" key="1">
    <source>
        <dbReference type="SAM" id="Phobius"/>
    </source>
</evidence>
<feature type="transmembrane region" description="Helical" evidence="1">
    <location>
        <begin position="31"/>
        <end position="48"/>
    </location>
</feature>
<dbReference type="AlphaFoldDB" id="A0A2T5G7R4"/>
<sequence>MTALYVHLLTLPARARKIREDRGGETLQNVVWILVGLAIALLVGWVFFKDQIYGFAGSVWKNLASWSSGELNSNTISNQKTPPNWTP</sequence>
<evidence type="ECO:0000313" key="2">
    <source>
        <dbReference type="EMBL" id="PTQ52236.1"/>
    </source>
</evidence>
<keyword evidence="1" id="KW-0472">Membrane</keyword>
<name>A0A2T5G7R4_HYDSH</name>
<dbReference type="EMBL" id="PEBV01000030">
    <property type="protein sequence ID" value="PTQ52236.1"/>
    <property type="molecule type" value="Genomic_DNA"/>
</dbReference>
<comment type="caution">
    <text evidence="2">The sequence shown here is derived from an EMBL/GenBank/DDBJ whole genome shotgun (WGS) entry which is preliminary data.</text>
</comment>
<gene>
    <name evidence="2" type="ORF">HSCHL_0707</name>
</gene>
<proteinExistence type="predicted"/>
<dbReference type="RefSeq" id="WP_273000486.1">
    <property type="nucleotide sequence ID" value="NZ_PEBV01000030.1"/>
</dbReference>